<dbReference type="SUPFAM" id="SSF47413">
    <property type="entry name" value="lambda repressor-like DNA-binding domains"/>
    <property type="match status" value="1"/>
</dbReference>
<keyword evidence="4" id="KW-1185">Reference proteome</keyword>
<dbReference type="InterPro" id="IPR001387">
    <property type="entry name" value="Cro/C1-type_HTH"/>
</dbReference>
<dbReference type="PROSITE" id="PS50943">
    <property type="entry name" value="HTH_CROC1"/>
    <property type="match status" value="1"/>
</dbReference>
<dbReference type="CDD" id="cd00093">
    <property type="entry name" value="HTH_XRE"/>
    <property type="match status" value="1"/>
</dbReference>
<protein>
    <submittedName>
        <fullName evidence="3">Transcriptional regulator with XRE-family HTH domain</fullName>
    </submittedName>
</protein>
<evidence type="ECO:0000259" key="2">
    <source>
        <dbReference type="PROSITE" id="PS50943"/>
    </source>
</evidence>
<dbReference type="SMART" id="SM00530">
    <property type="entry name" value="HTH_XRE"/>
    <property type="match status" value="1"/>
</dbReference>
<proteinExistence type="predicted"/>
<dbReference type="RefSeq" id="WP_183774627.1">
    <property type="nucleotide sequence ID" value="NZ_CAWVEG010000122.1"/>
</dbReference>
<organism evidence="3 4">
    <name type="scientific">Catenibacillus scindens</name>
    <dbReference type="NCBI Taxonomy" id="673271"/>
    <lineage>
        <taxon>Bacteria</taxon>
        <taxon>Bacillati</taxon>
        <taxon>Bacillota</taxon>
        <taxon>Clostridia</taxon>
        <taxon>Lachnospirales</taxon>
        <taxon>Lachnospiraceae</taxon>
        <taxon>Catenibacillus</taxon>
    </lineage>
</organism>
<dbReference type="PANTHER" id="PTHR46558:SF4">
    <property type="entry name" value="DNA-BIDING PHAGE PROTEIN"/>
    <property type="match status" value="1"/>
</dbReference>
<evidence type="ECO:0000256" key="1">
    <source>
        <dbReference type="ARBA" id="ARBA00023125"/>
    </source>
</evidence>
<dbReference type="AlphaFoldDB" id="A0A7W8HB52"/>
<evidence type="ECO:0000313" key="3">
    <source>
        <dbReference type="EMBL" id="MBB5265114.1"/>
    </source>
</evidence>
<evidence type="ECO:0000313" key="4">
    <source>
        <dbReference type="Proteomes" id="UP000543642"/>
    </source>
</evidence>
<dbReference type="EMBL" id="JACHFW010000009">
    <property type="protein sequence ID" value="MBB5265114.1"/>
    <property type="molecule type" value="Genomic_DNA"/>
</dbReference>
<dbReference type="PANTHER" id="PTHR46558">
    <property type="entry name" value="TRACRIPTIONAL REGULATORY PROTEIN-RELATED-RELATED"/>
    <property type="match status" value="1"/>
</dbReference>
<dbReference type="GO" id="GO:0003677">
    <property type="term" value="F:DNA binding"/>
    <property type="evidence" value="ECO:0007669"/>
    <property type="project" value="UniProtKB-KW"/>
</dbReference>
<reference evidence="3 4" key="1">
    <citation type="submission" date="2020-08" db="EMBL/GenBank/DDBJ databases">
        <title>Genomic Encyclopedia of Type Strains, Phase IV (KMG-IV): sequencing the most valuable type-strain genomes for metagenomic binning, comparative biology and taxonomic classification.</title>
        <authorList>
            <person name="Goeker M."/>
        </authorList>
    </citation>
    <scope>NUCLEOTIDE SEQUENCE [LARGE SCALE GENOMIC DNA]</scope>
    <source>
        <strain evidence="3 4">DSM 106146</strain>
    </source>
</reference>
<dbReference type="InterPro" id="IPR010982">
    <property type="entry name" value="Lambda_DNA-bd_dom_sf"/>
</dbReference>
<dbReference type="Gene3D" id="1.10.260.40">
    <property type="entry name" value="lambda repressor-like DNA-binding domains"/>
    <property type="match status" value="1"/>
</dbReference>
<dbReference type="Proteomes" id="UP000543642">
    <property type="component" value="Unassembled WGS sequence"/>
</dbReference>
<keyword evidence="1" id="KW-0238">DNA-binding</keyword>
<feature type="domain" description="HTH cro/C1-type" evidence="2">
    <location>
        <begin position="15"/>
        <end position="69"/>
    </location>
</feature>
<accession>A0A7W8HB52</accession>
<sequence length="78" mass="9114">MIEETYKMTELGYSLKEYRIRNNITQQELANLIGVSTNTIHLWETKMCRPSMGSLLILSDILHEPLLDIITKSKKIYK</sequence>
<name>A0A7W8HB52_9FIRM</name>
<dbReference type="Pfam" id="PF01381">
    <property type="entry name" value="HTH_3"/>
    <property type="match status" value="1"/>
</dbReference>
<comment type="caution">
    <text evidence="3">The sequence shown here is derived from an EMBL/GenBank/DDBJ whole genome shotgun (WGS) entry which is preliminary data.</text>
</comment>
<gene>
    <name evidence="3" type="ORF">HNP82_002253</name>
</gene>